<dbReference type="Gene3D" id="1.10.3080.10">
    <property type="entry name" value="Clc chloride channel"/>
    <property type="match status" value="1"/>
</dbReference>
<feature type="transmembrane region" description="Helical" evidence="9">
    <location>
        <begin position="508"/>
        <end position="527"/>
    </location>
</feature>
<dbReference type="Proteomes" id="UP000053237">
    <property type="component" value="Unassembled WGS sequence"/>
</dbReference>
<keyword evidence="4" id="KW-0677">Repeat</keyword>
<evidence type="ECO:0000313" key="12">
    <source>
        <dbReference type="Proteomes" id="UP000053237"/>
    </source>
</evidence>
<evidence type="ECO:0000256" key="5">
    <source>
        <dbReference type="ARBA" id="ARBA00022989"/>
    </source>
</evidence>
<keyword evidence="5 9" id="KW-1133">Transmembrane helix</keyword>
<dbReference type="OrthoDB" id="4564at2759"/>
<comment type="caution">
    <text evidence="11">The sequence shown here is derived from an EMBL/GenBank/DDBJ whole genome shotgun (WGS) entry which is preliminary data.</text>
</comment>
<sequence>MKQSVAEDVPSHLRRTGRIESLAEFQQRVRIQSSVSIEDPQVENLTDSVQIARDTIADSNVYLRRQSTVSSFGPVTPHPIHKSNLRYRQYKILFFLFILGIIGVPVIYSMKRLDAIILSRRMRYIDQLRDGGSEYFAWIVHALFFTIVGLLLTQISSAAAGSGVSQMKTILTGIDPSFYLPGYFDASTLIAKMGGLVCAVGAGLVVGTEGANVHIMSIITHHLLRLGIFENLGERLNMRLQFLAAACAVGVAATFSSPIGGVLFSMEVTSTYYLISNYLKAFISSVSGALVLKVLLTLTFADAKEANSSILMTSFPPQPYTIQEIPLYMLLGLCIGVIATGMLWLVRVIAIKRTEFRQMKSVKMQFFIRWVDPMLVAVLCASATYLPGKFTQIGRMSEIVILFTPTELPESWQLISKYYACTIVCAIYVILLPLCITLKLPTGIWLPTFIAGAAFGRCFGEFVKSVFPTRGVIPGTYALAGAAAFGGASTKTISVAVITLEITGAMQLMLPIFCAVLVSIGVVRVLGELSVYDTLLFISKLPYLPTLRIDSSKAVGDVMEPLAVYVTRITTISKLLLVVQRMPGQDVPVLRDEETRMLLGVVSTSQLRLFIHKYYSEHELPDVEVDLGEAPTLIAGHPSGSFGFNFTRNFAGGLNGTLSYDQLHNALTTKTAPAGDLYRLPFILDDHRMLNLLTRDWTTNKKQLLDRKVKLNHHNGCFIKPLAVTISSTTPLDDLHMIFTMFRCDHCFVCDQGALVGVVTTKALLQAGNGTKHME</sequence>
<reference evidence="11 12" key="1">
    <citation type="submission" date="2012-05" db="EMBL/GenBank/DDBJ databases">
        <title>Recombination and specialization in a pathogen metapopulation.</title>
        <authorList>
            <person name="Gardiner A."/>
            <person name="Kemen E."/>
            <person name="Schultz-Larsen T."/>
            <person name="MacLean D."/>
            <person name="Van Oosterhout C."/>
            <person name="Jones J.D.G."/>
        </authorList>
    </citation>
    <scope>NUCLEOTIDE SEQUENCE [LARGE SCALE GENOMIC DNA]</scope>
    <source>
        <strain evidence="11 12">Ac Nc2</strain>
    </source>
</reference>
<evidence type="ECO:0000313" key="11">
    <source>
        <dbReference type="EMBL" id="CCI49192.1"/>
    </source>
</evidence>
<keyword evidence="7 9" id="KW-0472">Membrane</keyword>
<keyword evidence="2" id="KW-0813">Transport</keyword>
<evidence type="ECO:0000256" key="6">
    <source>
        <dbReference type="ARBA" id="ARBA00023065"/>
    </source>
</evidence>
<dbReference type="InterPro" id="IPR050970">
    <property type="entry name" value="Cl_channel_volt-gated"/>
</dbReference>
<dbReference type="Gene3D" id="3.10.580.10">
    <property type="entry name" value="CBS-domain"/>
    <property type="match status" value="2"/>
</dbReference>
<keyword evidence="3 9" id="KW-0812">Transmembrane</keyword>
<protein>
    <recommendedName>
        <fullName evidence="10">CBS domain-containing protein</fullName>
    </recommendedName>
</protein>
<name>A0A024GQX1_9STRA</name>
<dbReference type="AlphaFoldDB" id="A0A024GQX1"/>
<feature type="transmembrane region" description="Helical" evidence="9">
    <location>
        <begin position="135"/>
        <end position="153"/>
    </location>
</feature>
<dbReference type="Pfam" id="PF00571">
    <property type="entry name" value="CBS"/>
    <property type="match status" value="1"/>
</dbReference>
<evidence type="ECO:0000256" key="4">
    <source>
        <dbReference type="ARBA" id="ARBA00022737"/>
    </source>
</evidence>
<organism evidence="11 12">
    <name type="scientific">Albugo candida</name>
    <dbReference type="NCBI Taxonomy" id="65357"/>
    <lineage>
        <taxon>Eukaryota</taxon>
        <taxon>Sar</taxon>
        <taxon>Stramenopiles</taxon>
        <taxon>Oomycota</taxon>
        <taxon>Peronosporomycetes</taxon>
        <taxon>Albuginales</taxon>
        <taxon>Albuginaceae</taxon>
        <taxon>Albugo</taxon>
    </lineage>
</organism>
<dbReference type="PANTHER" id="PTHR45720">
    <property type="entry name" value="CHLORIDE CHANNEL PROTEIN 2"/>
    <property type="match status" value="1"/>
</dbReference>
<proteinExistence type="predicted"/>
<dbReference type="InParanoid" id="A0A024GQX1"/>
<evidence type="ECO:0000256" key="8">
    <source>
        <dbReference type="ARBA" id="ARBA00023214"/>
    </source>
</evidence>
<keyword evidence="6" id="KW-0406">Ion transport</keyword>
<comment type="subcellular location">
    <subcellularLocation>
        <location evidence="1">Membrane</location>
        <topology evidence="1">Multi-pass membrane protein</topology>
    </subcellularLocation>
</comment>
<dbReference type="EMBL" id="CAIX01000281">
    <property type="protein sequence ID" value="CCI49192.1"/>
    <property type="molecule type" value="Genomic_DNA"/>
</dbReference>
<evidence type="ECO:0000256" key="3">
    <source>
        <dbReference type="ARBA" id="ARBA00022692"/>
    </source>
</evidence>
<dbReference type="PRINTS" id="PR00762">
    <property type="entry name" value="CLCHANNEL"/>
</dbReference>
<feature type="transmembrane region" description="Helical" evidence="9">
    <location>
        <begin position="240"/>
        <end position="266"/>
    </location>
</feature>
<feature type="transmembrane region" description="Helical" evidence="9">
    <location>
        <begin position="92"/>
        <end position="110"/>
    </location>
</feature>
<gene>
    <name evidence="11" type="ORF">BN9_104740</name>
</gene>
<dbReference type="PANTHER" id="PTHR45720:SF10">
    <property type="entry name" value="CHLORIDE CHANNEL PROTEIN 2"/>
    <property type="match status" value="1"/>
</dbReference>
<dbReference type="InterPro" id="IPR001807">
    <property type="entry name" value="ClC"/>
</dbReference>
<evidence type="ECO:0000256" key="1">
    <source>
        <dbReference type="ARBA" id="ARBA00004141"/>
    </source>
</evidence>
<feature type="transmembrane region" description="Helical" evidence="9">
    <location>
        <begin position="196"/>
        <end position="220"/>
    </location>
</feature>
<feature type="transmembrane region" description="Helical" evidence="9">
    <location>
        <begin position="417"/>
        <end position="438"/>
    </location>
</feature>
<feature type="transmembrane region" description="Helical" evidence="9">
    <location>
        <begin position="367"/>
        <end position="386"/>
    </location>
</feature>
<dbReference type="GO" id="GO:0016020">
    <property type="term" value="C:membrane"/>
    <property type="evidence" value="ECO:0007669"/>
    <property type="project" value="UniProtKB-SubCell"/>
</dbReference>
<dbReference type="InterPro" id="IPR046342">
    <property type="entry name" value="CBS_dom_sf"/>
</dbReference>
<keyword evidence="8" id="KW-0868">Chloride</keyword>
<evidence type="ECO:0000259" key="10">
    <source>
        <dbReference type="Pfam" id="PF00571"/>
    </source>
</evidence>
<accession>A0A024GQX1</accession>
<feature type="transmembrane region" description="Helical" evidence="9">
    <location>
        <begin position="278"/>
        <end position="301"/>
    </location>
</feature>
<dbReference type="InterPro" id="IPR014743">
    <property type="entry name" value="Cl-channel_core"/>
</dbReference>
<dbReference type="GO" id="GO:0005247">
    <property type="term" value="F:voltage-gated chloride channel activity"/>
    <property type="evidence" value="ECO:0007669"/>
    <property type="project" value="TreeGrafter"/>
</dbReference>
<evidence type="ECO:0000256" key="2">
    <source>
        <dbReference type="ARBA" id="ARBA00022448"/>
    </source>
</evidence>
<dbReference type="SUPFAM" id="SSF54631">
    <property type="entry name" value="CBS-domain pair"/>
    <property type="match status" value="1"/>
</dbReference>
<dbReference type="InterPro" id="IPR000644">
    <property type="entry name" value="CBS_dom"/>
</dbReference>
<dbReference type="SUPFAM" id="SSF81340">
    <property type="entry name" value="Clc chloride channel"/>
    <property type="match status" value="1"/>
</dbReference>
<evidence type="ECO:0000256" key="9">
    <source>
        <dbReference type="SAM" id="Phobius"/>
    </source>
</evidence>
<dbReference type="Pfam" id="PF00654">
    <property type="entry name" value="Voltage_CLC"/>
    <property type="match status" value="1"/>
</dbReference>
<feature type="transmembrane region" description="Helical" evidence="9">
    <location>
        <begin position="325"/>
        <end position="346"/>
    </location>
</feature>
<keyword evidence="12" id="KW-1185">Reference proteome</keyword>
<feature type="domain" description="CBS" evidence="10">
    <location>
        <begin position="724"/>
        <end position="767"/>
    </location>
</feature>
<evidence type="ECO:0000256" key="7">
    <source>
        <dbReference type="ARBA" id="ARBA00023136"/>
    </source>
</evidence>